<dbReference type="RefSeq" id="XP_040751693.1">
    <property type="nucleotide sequence ID" value="XM_040892755.1"/>
</dbReference>
<dbReference type="AlphaFoldDB" id="A0A2T5LVJ4"/>
<evidence type="ECO:0000313" key="3">
    <source>
        <dbReference type="Proteomes" id="UP000244073"/>
    </source>
</evidence>
<gene>
    <name evidence="2" type="ORF">P175DRAFT_0278046</name>
</gene>
<dbReference type="VEuPathDB" id="FungiDB:P175DRAFT_0278046"/>
<dbReference type="Proteomes" id="UP000244073">
    <property type="component" value="Unassembled WGS sequence"/>
</dbReference>
<dbReference type="GeneID" id="63809637"/>
<evidence type="ECO:0000313" key="2">
    <source>
        <dbReference type="EMBL" id="PTU20301.1"/>
    </source>
</evidence>
<organism evidence="2 3">
    <name type="scientific">Aspergillus ochraceoroseus IBT 24754</name>
    <dbReference type="NCBI Taxonomy" id="1392256"/>
    <lineage>
        <taxon>Eukaryota</taxon>
        <taxon>Fungi</taxon>
        <taxon>Dikarya</taxon>
        <taxon>Ascomycota</taxon>
        <taxon>Pezizomycotina</taxon>
        <taxon>Eurotiomycetes</taxon>
        <taxon>Eurotiomycetidae</taxon>
        <taxon>Eurotiales</taxon>
        <taxon>Aspergillaceae</taxon>
        <taxon>Aspergillus</taxon>
        <taxon>Aspergillus subgen. Nidulantes</taxon>
    </lineage>
</organism>
<feature type="compositionally biased region" description="Basic and acidic residues" evidence="1">
    <location>
        <begin position="1"/>
        <end position="14"/>
    </location>
</feature>
<dbReference type="EMBL" id="MSFN02000005">
    <property type="protein sequence ID" value="PTU20301.1"/>
    <property type="molecule type" value="Genomic_DNA"/>
</dbReference>
<feature type="region of interest" description="Disordered" evidence="1">
    <location>
        <begin position="1"/>
        <end position="34"/>
    </location>
</feature>
<accession>A0A2T5LVJ4</accession>
<proteinExistence type="predicted"/>
<sequence length="164" mass="19167">MDRITEHTETRRALQEGQYTPTRSDSPIRTRRRRDIVRIPPTVSRYYETRNSSASSSSDDEWLTSRRRGVISNVVDTGSPNRRRRPLIRSDRPNRILWRRERYPSYLPRDCCSWPGCYSKYKQPLCRDALNDLFWNSSKATQTSSPELADDDVQGMVTCFAQCG</sequence>
<evidence type="ECO:0000256" key="1">
    <source>
        <dbReference type="SAM" id="MobiDB-lite"/>
    </source>
</evidence>
<comment type="caution">
    <text evidence="2">The sequence shown here is derived from an EMBL/GenBank/DDBJ whole genome shotgun (WGS) entry which is preliminary data.</text>
</comment>
<reference evidence="2 3" key="1">
    <citation type="journal article" date="2018" name="Proc. Natl. Acad. Sci. U.S.A.">
        <title>Linking secondary metabolites to gene clusters through genome sequencing of six diverse Aspergillus species.</title>
        <authorList>
            <person name="Kaerboelling I."/>
            <person name="Vesth T.C."/>
            <person name="Frisvad J.C."/>
            <person name="Nybo J.L."/>
            <person name="Theobald S."/>
            <person name="Kuo A."/>
            <person name="Bowyer P."/>
            <person name="Matsuda Y."/>
            <person name="Mondo S."/>
            <person name="Lyhne E.K."/>
            <person name="Kogle M.E."/>
            <person name="Clum A."/>
            <person name="Lipzen A."/>
            <person name="Salamov A."/>
            <person name="Ngan C.Y."/>
            <person name="Daum C."/>
            <person name="Chiniquy J."/>
            <person name="Barry K."/>
            <person name="LaButti K."/>
            <person name="Haridas S."/>
            <person name="Simmons B.A."/>
            <person name="Magnuson J.K."/>
            <person name="Mortensen U.H."/>
            <person name="Larsen T.O."/>
            <person name="Grigoriev I.V."/>
            <person name="Baker S.E."/>
            <person name="Andersen M.R."/>
        </authorList>
    </citation>
    <scope>NUCLEOTIDE SEQUENCE [LARGE SCALE GENOMIC DNA]</scope>
    <source>
        <strain evidence="2 3">IBT 24754</strain>
    </source>
</reference>
<protein>
    <submittedName>
        <fullName evidence="2">Uncharacterized protein</fullName>
    </submittedName>
</protein>
<name>A0A2T5LVJ4_9EURO</name>